<dbReference type="FunFam" id="1.10.10.10:FF:000027">
    <property type="entry name" value="Heat shock transcription factor 1"/>
    <property type="match status" value="1"/>
</dbReference>
<dbReference type="PRINTS" id="PR00056">
    <property type="entry name" value="HSFDOMAIN"/>
</dbReference>
<keyword evidence="6" id="KW-0539">Nucleus</keyword>
<dbReference type="EMBL" id="JAKELL010000037">
    <property type="protein sequence ID" value="KAH8989470.1"/>
    <property type="molecule type" value="Genomic_DNA"/>
</dbReference>
<evidence type="ECO:0000256" key="6">
    <source>
        <dbReference type="ARBA" id="ARBA00023242"/>
    </source>
</evidence>
<dbReference type="GO" id="GO:0043565">
    <property type="term" value="F:sequence-specific DNA binding"/>
    <property type="evidence" value="ECO:0007669"/>
    <property type="project" value="InterPro"/>
</dbReference>
<feature type="compositionally biased region" description="Polar residues" evidence="9">
    <location>
        <begin position="162"/>
        <end position="171"/>
    </location>
</feature>
<sequence length="656" mass="71320">MSSGELSYPPQQSVQQQSQQQQQQQSQQPQHRQRQPPPTWPAGTHLLSTHAPSYPSTPSTPSLGDPPPYGGYFQPPNQAIPENLIERSTLSLNLSSLSVTSPTSLSSPLTSTATSGVSPITPISPSQAPSSHHTTPFGAHHSQQYHPAHQQQQQSQQQQQQTGQFSFTPPDNQGGIRFDSDPTHDLNARRVALSSRSSSSSDKSVPRKRSFTAGHSTSLPTNVEERMFDALAQPMDIHTPASYDEVDMGYPSSLDPNGSPIDETTSDEQDDHLKPLDGQMTSPTSQLSSSLQTNGSGMNVIGKPIGTNNFVTKLYQMINDPKSAHFISWTELGTSFVVSNVGEFSRTILGSHFKHNNFSSFVRQLNMYGFHKINRTPRAQRTSTDAQTWEFSHHKFLRARPDLLEEIKRKALEPDPSIKHRVELPGEVAAQLAQMRDDNRRVATALAMERAKTERLTMLTKALYEAFEKNFPGWLPTPFPADLADPGESPNIYVTTPTTISISSHAPFPVSALSAAASLHSLSPGSSPTTADFPTHIHQHTHSLSRQHSFPHTHTHSHAPYGTSPSPVPMDFDDAQGRKRQRTSAGGIPPPPASSAGANGVSPNGPGSVAVDGTKQRLARARSDSAPLGYNNFGSTWAATRPRSGSGLAVRASRRD</sequence>
<feature type="region of interest" description="Disordered" evidence="9">
    <location>
        <begin position="520"/>
        <end position="656"/>
    </location>
</feature>
<proteinExistence type="inferred from homology"/>
<evidence type="ECO:0000256" key="3">
    <source>
        <dbReference type="ARBA" id="ARBA00023015"/>
    </source>
</evidence>
<feature type="compositionally biased region" description="Low complexity" evidence="9">
    <location>
        <begin position="594"/>
        <end position="605"/>
    </location>
</feature>
<dbReference type="PANTHER" id="PTHR10015">
    <property type="entry name" value="HEAT SHOCK TRANSCRIPTION FACTOR"/>
    <property type="match status" value="1"/>
</dbReference>
<comment type="caution">
    <text evidence="11">The sequence shown here is derived from an EMBL/GenBank/DDBJ whole genome shotgun (WGS) entry which is preliminary data.</text>
</comment>
<accession>A0AAD4LD82</accession>
<dbReference type="SMART" id="SM00415">
    <property type="entry name" value="HSF"/>
    <property type="match status" value="1"/>
</dbReference>
<feature type="region of interest" description="Disordered" evidence="9">
    <location>
        <begin position="97"/>
        <end position="222"/>
    </location>
</feature>
<dbReference type="Gene3D" id="1.10.10.10">
    <property type="entry name" value="Winged helix-like DNA-binding domain superfamily/Winged helix DNA-binding domain"/>
    <property type="match status" value="1"/>
</dbReference>
<feature type="region of interest" description="Disordered" evidence="9">
    <location>
        <begin position="1"/>
        <end position="84"/>
    </location>
</feature>
<dbReference type="InterPro" id="IPR036390">
    <property type="entry name" value="WH_DNA-bd_sf"/>
</dbReference>
<dbReference type="Pfam" id="PF00447">
    <property type="entry name" value="HSF_DNA-bind"/>
    <property type="match status" value="1"/>
</dbReference>
<keyword evidence="4 11" id="KW-0238">DNA-binding</keyword>
<feature type="compositionally biased region" description="Low complexity" evidence="9">
    <location>
        <begin position="139"/>
        <end position="161"/>
    </location>
</feature>
<comment type="similarity">
    <text evidence="2 8">Belongs to the HSF family.</text>
</comment>
<feature type="compositionally biased region" description="Basic residues" evidence="9">
    <location>
        <begin position="537"/>
        <end position="557"/>
    </location>
</feature>
<evidence type="ECO:0000256" key="5">
    <source>
        <dbReference type="ARBA" id="ARBA00023163"/>
    </source>
</evidence>
<comment type="subcellular location">
    <subcellularLocation>
        <location evidence="1">Nucleus</location>
    </subcellularLocation>
</comment>
<feature type="compositionally biased region" description="Polar residues" evidence="9">
    <location>
        <begin position="116"/>
        <end position="134"/>
    </location>
</feature>
<name>A0AAD4LD82_9AGAM</name>
<dbReference type="GO" id="GO:0003700">
    <property type="term" value="F:DNA-binding transcription factor activity"/>
    <property type="evidence" value="ECO:0007669"/>
    <property type="project" value="InterPro"/>
</dbReference>
<dbReference type="SUPFAM" id="SSF46785">
    <property type="entry name" value="Winged helix' DNA-binding domain"/>
    <property type="match status" value="1"/>
</dbReference>
<feature type="compositionally biased region" description="Low complexity" evidence="9">
    <location>
        <begin position="52"/>
        <end position="62"/>
    </location>
</feature>
<dbReference type="PANTHER" id="PTHR10015:SF427">
    <property type="entry name" value="HEAT SHOCK FACTOR PROTEIN"/>
    <property type="match status" value="1"/>
</dbReference>
<evidence type="ECO:0000256" key="8">
    <source>
        <dbReference type="RuleBase" id="RU004020"/>
    </source>
</evidence>
<dbReference type="InterPro" id="IPR000232">
    <property type="entry name" value="HSF_DNA-bd"/>
</dbReference>
<dbReference type="Proteomes" id="UP001201163">
    <property type="component" value="Unassembled WGS sequence"/>
</dbReference>
<organism evidence="11 12">
    <name type="scientific">Lactarius akahatsu</name>
    <dbReference type="NCBI Taxonomy" id="416441"/>
    <lineage>
        <taxon>Eukaryota</taxon>
        <taxon>Fungi</taxon>
        <taxon>Dikarya</taxon>
        <taxon>Basidiomycota</taxon>
        <taxon>Agaricomycotina</taxon>
        <taxon>Agaricomycetes</taxon>
        <taxon>Russulales</taxon>
        <taxon>Russulaceae</taxon>
        <taxon>Lactarius</taxon>
    </lineage>
</organism>
<evidence type="ECO:0000256" key="9">
    <source>
        <dbReference type="SAM" id="MobiDB-lite"/>
    </source>
</evidence>
<feature type="compositionally biased region" description="Basic and acidic residues" evidence="9">
    <location>
        <begin position="178"/>
        <end position="188"/>
    </location>
</feature>
<feature type="domain" description="HSF-type DNA-binding" evidence="10">
    <location>
        <begin position="349"/>
        <end position="373"/>
    </location>
</feature>
<gene>
    <name evidence="11" type="ORF">EDB92DRAFT_1799681</name>
</gene>
<comment type="subunit">
    <text evidence="7">Homotrimer. Homotrimerization increases the affinity of HSF1 to DNA. Interacts with transcriptional coregulator SSA1 on chromatin.</text>
</comment>
<protein>
    <submittedName>
        <fullName evidence="11">HSF-type DNA-binding-domain-containing protein</fullName>
    </submittedName>
</protein>
<evidence type="ECO:0000256" key="7">
    <source>
        <dbReference type="ARBA" id="ARBA00062171"/>
    </source>
</evidence>
<feature type="compositionally biased region" description="Low complexity" evidence="9">
    <location>
        <begin position="282"/>
        <end position="295"/>
    </location>
</feature>
<feature type="compositionally biased region" description="Low complexity" evidence="9">
    <location>
        <begin position="97"/>
        <end position="115"/>
    </location>
</feature>
<dbReference type="InterPro" id="IPR036388">
    <property type="entry name" value="WH-like_DNA-bd_sf"/>
</dbReference>
<feature type="compositionally biased region" description="Low complexity" evidence="9">
    <location>
        <begin position="189"/>
        <end position="203"/>
    </location>
</feature>
<dbReference type="GO" id="GO:0005634">
    <property type="term" value="C:nucleus"/>
    <property type="evidence" value="ECO:0007669"/>
    <property type="project" value="UniProtKB-SubCell"/>
</dbReference>
<evidence type="ECO:0000313" key="12">
    <source>
        <dbReference type="Proteomes" id="UP001201163"/>
    </source>
</evidence>
<feature type="compositionally biased region" description="Low complexity" evidence="9">
    <location>
        <begin position="9"/>
        <end position="30"/>
    </location>
</feature>
<evidence type="ECO:0000256" key="1">
    <source>
        <dbReference type="ARBA" id="ARBA00004123"/>
    </source>
</evidence>
<keyword evidence="12" id="KW-1185">Reference proteome</keyword>
<evidence type="ECO:0000313" key="11">
    <source>
        <dbReference type="EMBL" id="KAH8989470.1"/>
    </source>
</evidence>
<reference evidence="11" key="1">
    <citation type="submission" date="2022-01" db="EMBL/GenBank/DDBJ databases">
        <title>Comparative genomics reveals a dynamic genome evolution in the ectomycorrhizal milk-cap (Lactarius) mushrooms.</title>
        <authorList>
            <consortium name="DOE Joint Genome Institute"/>
            <person name="Lebreton A."/>
            <person name="Tang N."/>
            <person name="Kuo A."/>
            <person name="LaButti K."/>
            <person name="Drula E."/>
            <person name="Barry K."/>
            <person name="Clum A."/>
            <person name="Lipzen A."/>
            <person name="Mousain D."/>
            <person name="Ng V."/>
            <person name="Wang R."/>
            <person name="Wang X."/>
            <person name="Dai Y."/>
            <person name="Henrissat B."/>
            <person name="Grigoriev I.V."/>
            <person name="Guerin-Laguette A."/>
            <person name="Yu F."/>
            <person name="Martin F.M."/>
        </authorList>
    </citation>
    <scope>NUCLEOTIDE SEQUENCE</scope>
    <source>
        <strain evidence="11">QP</strain>
    </source>
</reference>
<evidence type="ECO:0000256" key="2">
    <source>
        <dbReference type="ARBA" id="ARBA00006403"/>
    </source>
</evidence>
<dbReference type="PROSITE" id="PS00434">
    <property type="entry name" value="HSF_DOMAIN"/>
    <property type="match status" value="1"/>
</dbReference>
<evidence type="ECO:0000256" key="4">
    <source>
        <dbReference type="ARBA" id="ARBA00023125"/>
    </source>
</evidence>
<keyword evidence="3" id="KW-0805">Transcription regulation</keyword>
<dbReference type="AlphaFoldDB" id="A0AAD4LD82"/>
<evidence type="ECO:0000259" key="10">
    <source>
        <dbReference type="PROSITE" id="PS00434"/>
    </source>
</evidence>
<keyword evidence="5" id="KW-0804">Transcription</keyword>
<feature type="region of interest" description="Disordered" evidence="9">
    <location>
        <begin position="241"/>
        <end position="295"/>
    </location>
</feature>